<gene>
    <name evidence="3" type="ORF">A3F83_03045</name>
</gene>
<dbReference type="PANTHER" id="PTHR47572:SF4">
    <property type="entry name" value="LACTONASE DRP35"/>
    <property type="match status" value="1"/>
</dbReference>
<reference evidence="3 4" key="1">
    <citation type="journal article" date="2016" name="Nat. Commun.">
        <title>Thousands of microbial genomes shed light on interconnected biogeochemical processes in an aquifer system.</title>
        <authorList>
            <person name="Anantharaman K."/>
            <person name="Brown C.T."/>
            <person name="Hug L.A."/>
            <person name="Sharon I."/>
            <person name="Castelle C.J."/>
            <person name="Probst A.J."/>
            <person name="Thomas B.C."/>
            <person name="Singh A."/>
            <person name="Wilkins M.J."/>
            <person name="Karaoz U."/>
            <person name="Brodie E.L."/>
            <person name="Williams K.H."/>
            <person name="Hubbard S.S."/>
            <person name="Banfield J.F."/>
        </authorList>
    </citation>
    <scope>NUCLEOTIDE SEQUENCE [LARGE SCALE GENOMIC DNA]</scope>
</reference>
<organism evidence="3 4">
    <name type="scientific">Candidatus Glassbacteria bacterium RIFCSPLOWO2_12_FULL_58_11</name>
    <dbReference type="NCBI Taxonomy" id="1817867"/>
    <lineage>
        <taxon>Bacteria</taxon>
        <taxon>Candidatus Glassiibacteriota</taxon>
    </lineage>
</organism>
<name>A0A1F5YWZ3_9BACT</name>
<keyword evidence="1" id="KW-0378">Hydrolase</keyword>
<dbReference type="GO" id="GO:0016787">
    <property type="term" value="F:hydrolase activity"/>
    <property type="evidence" value="ECO:0007669"/>
    <property type="project" value="UniProtKB-KW"/>
</dbReference>
<dbReference type="Gene3D" id="2.120.10.30">
    <property type="entry name" value="TolB, C-terminal domain"/>
    <property type="match status" value="1"/>
</dbReference>
<dbReference type="Pfam" id="PF08450">
    <property type="entry name" value="SGL"/>
    <property type="match status" value="1"/>
</dbReference>
<feature type="domain" description="SMP-30/Gluconolactonase/LRE-like region" evidence="2">
    <location>
        <begin position="33"/>
        <end position="278"/>
    </location>
</feature>
<dbReference type="STRING" id="1817867.A3F83_03045"/>
<dbReference type="Proteomes" id="UP000179129">
    <property type="component" value="Unassembled WGS sequence"/>
</dbReference>
<accession>A0A1F5YWZ3</accession>
<dbReference type="InterPro" id="IPR013658">
    <property type="entry name" value="SGL"/>
</dbReference>
<sequence>MSLAAAVEKIKPEFAAVAEDSAALQVVASGLQFTEGPVWIGSREGRPGYLLFSDIPANTIYRWAPGEELSVWRKPSGNSNGLLLDSQGRLLACEHGGRRVSLSVSKDSAVTLCDHYKGLRLSSPNDIALSSDGSLWFTDPPYGLVNEKPEQPANYVYRLAPGKSEPSAVVGDFNMPNGIVFSPDKKLLYISDSGKPHHIRKFKVAGDSLVSAGIFAVISPGGPDGMCIDTRGRLFTSAGDGIQVFSPEGVLIGKILTQEQPTNCCFGGDDWQTLFITARSAVYAIHLKVQGLP</sequence>
<dbReference type="AlphaFoldDB" id="A0A1F5YWZ3"/>
<protein>
    <recommendedName>
        <fullName evidence="2">SMP-30/Gluconolactonase/LRE-like region domain-containing protein</fullName>
    </recommendedName>
</protein>
<dbReference type="InterPro" id="IPR051262">
    <property type="entry name" value="SMP-30/CGR1_Lactonase"/>
</dbReference>
<evidence type="ECO:0000256" key="1">
    <source>
        <dbReference type="ARBA" id="ARBA00022801"/>
    </source>
</evidence>
<dbReference type="PANTHER" id="PTHR47572">
    <property type="entry name" value="LIPOPROTEIN-RELATED"/>
    <property type="match status" value="1"/>
</dbReference>
<dbReference type="InterPro" id="IPR011042">
    <property type="entry name" value="6-blade_b-propeller_TolB-like"/>
</dbReference>
<comment type="caution">
    <text evidence="3">The sequence shown here is derived from an EMBL/GenBank/DDBJ whole genome shotgun (WGS) entry which is preliminary data.</text>
</comment>
<dbReference type="SUPFAM" id="SSF63829">
    <property type="entry name" value="Calcium-dependent phosphotriesterase"/>
    <property type="match status" value="1"/>
</dbReference>
<evidence type="ECO:0000313" key="4">
    <source>
        <dbReference type="Proteomes" id="UP000179129"/>
    </source>
</evidence>
<evidence type="ECO:0000313" key="3">
    <source>
        <dbReference type="EMBL" id="OGG04594.1"/>
    </source>
</evidence>
<evidence type="ECO:0000259" key="2">
    <source>
        <dbReference type="Pfam" id="PF08450"/>
    </source>
</evidence>
<proteinExistence type="predicted"/>
<dbReference type="EMBL" id="MFIX01000112">
    <property type="protein sequence ID" value="OGG04594.1"/>
    <property type="molecule type" value="Genomic_DNA"/>
</dbReference>